<dbReference type="InterPro" id="IPR013320">
    <property type="entry name" value="ConA-like_dom_sf"/>
</dbReference>
<proteinExistence type="predicted"/>
<comment type="caution">
    <text evidence="1">The sequence shown here is derived from an EMBL/GenBank/DDBJ whole genome shotgun (WGS) entry which is preliminary data.</text>
</comment>
<name>A0A0F9VMZ4_9ZZZZ</name>
<organism evidence="1">
    <name type="scientific">marine sediment metagenome</name>
    <dbReference type="NCBI Taxonomy" id="412755"/>
    <lineage>
        <taxon>unclassified sequences</taxon>
        <taxon>metagenomes</taxon>
        <taxon>ecological metagenomes</taxon>
    </lineage>
</organism>
<dbReference type="EMBL" id="LAZR01000320">
    <property type="protein sequence ID" value="KKN74831.1"/>
    <property type="molecule type" value="Genomic_DNA"/>
</dbReference>
<evidence type="ECO:0000313" key="1">
    <source>
        <dbReference type="EMBL" id="KKN74831.1"/>
    </source>
</evidence>
<dbReference type="SUPFAM" id="SSF49899">
    <property type="entry name" value="Concanavalin A-like lectins/glucanases"/>
    <property type="match status" value="1"/>
</dbReference>
<gene>
    <name evidence="1" type="ORF">LCGC14_0387240</name>
</gene>
<accession>A0A0F9VMZ4</accession>
<protein>
    <submittedName>
        <fullName evidence="1">Uncharacterized protein</fullName>
    </submittedName>
</protein>
<sequence length="745" mass="79435">MQQAAVVDNFDFSAALSTFTAGMAKRAASGPFAAAPIVQGKWNTSAATDEVSCVRGSQILGHFYETFDTYQGSIVFWITPEWDGDDGQSHYIFMSGTSTGNIFVSKTETNFLQVVSFGLGAYAQLDISAWVAGNTYCVVARWDSKVSLDGINYGSISINDIHSYSTSPPYATVAPSNTIFLGYRSGTYIAADSIIEGFTVYRRPLYDSTYGIDVGNGDEINLIYAAGAGKDPTEITGSWDVCFCLPTDSSAGALATGTGEAWSHPHSNNVLTDGFCQTTYGSSGWSTKNTPSTAPADLADADKIFAWGYDWTCDANAEGIEQSLTSLAAGQDYVLRCLAHVNDANDLRIRITDDTNSADIVTYEFGASSDRDTPGVAIITFELPTAARNGVGSDCVAITIAVEGTAASQQVYLHQFELLENLVDNPSLETGSGDPWIPDGWTNAGLEAGDSEQELTIVRSGSSSVQYNASALNEGLNTSSSLDFSGHCMVGFSNYVTVADQWSRLYDRAFAYLQSNSALGQAMIQPSSTTTGNWFTNWRVGIASNLFKPYINSIKFNGNGQVQYVDDVYVFALDAVSLTVTPASEANSTETSGLRVDGLDIMTQPITELAATLGNMRLAYTPRHDAADAVKFGTASNEAMIAEFYGAADNYIRLYWSAANTITLAFNDGGGEHTDNWNATGAIEAGTKYELVIDYTAAAMTLKVGGVVKITITTALSFATTPTIVYWGQAQAGTKQADATFAAPA</sequence>
<reference evidence="1" key="1">
    <citation type="journal article" date="2015" name="Nature">
        <title>Complex archaea that bridge the gap between prokaryotes and eukaryotes.</title>
        <authorList>
            <person name="Spang A."/>
            <person name="Saw J.H."/>
            <person name="Jorgensen S.L."/>
            <person name="Zaremba-Niedzwiedzka K."/>
            <person name="Martijn J."/>
            <person name="Lind A.E."/>
            <person name="van Eijk R."/>
            <person name="Schleper C."/>
            <person name="Guy L."/>
            <person name="Ettema T.J."/>
        </authorList>
    </citation>
    <scope>NUCLEOTIDE SEQUENCE</scope>
</reference>
<dbReference type="AlphaFoldDB" id="A0A0F9VMZ4"/>